<dbReference type="KEGG" id="fpp:FPB0191_01135"/>
<feature type="domain" description="Cyanophage baseplate Pam3 plug gp18" evidence="1">
    <location>
        <begin position="1"/>
        <end position="97"/>
    </location>
</feature>
<dbReference type="RefSeq" id="WP_039104560.1">
    <property type="nucleotide sequence ID" value="NZ_CP009056.1"/>
</dbReference>
<dbReference type="AlphaFoldDB" id="A0A0A7S0A4"/>
<dbReference type="OrthoDB" id="7062076at2"/>
<dbReference type="HOGENOM" id="CLU_171917_0_0_6"/>
<dbReference type="STRING" id="1267021.FPB0191_01135"/>
<evidence type="ECO:0000259" key="1">
    <source>
        <dbReference type="Pfam" id="PF22479"/>
    </source>
</evidence>
<proteinExistence type="predicted"/>
<reference evidence="2 3" key="1">
    <citation type="journal article" date="2014" name="Appl. Environ. Microbiol.">
        <title>Gut symbionts from distinct hosts exhibit genotoxic activity via divergent colibactin biosynthetic pathways.</title>
        <authorList>
            <person name="Engel P."/>
            <person name="Vizcaino M.I."/>
            <person name="Crawford J.M."/>
        </authorList>
    </citation>
    <scope>NUCLEOTIDE SEQUENCE [LARGE SCALE GENOMIC DNA]</scope>
    <source>
        <strain evidence="2 3">PEB0191</strain>
    </source>
</reference>
<keyword evidence="3" id="KW-1185">Reference proteome</keyword>
<dbReference type="EMBL" id="CP009056">
    <property type="protein sequence ID" value="AJA44959.1"/>
    <property type="molecule type" value="Genomic_DNA"/>
</dbReference>
<evidence type="ECO:0000313" key="2">
    <source>
        <dbReference type="EMBL" id="AJA44959.1"/>
    </source>
</evidence>
<accession>A0A0A7S0A4</accession>
<evidence type="ECO:0000313" key="3">
    <source>
        <dbReference type="Proteomes" id="UP000030901"/>
    </source>
</evidence>
<organism evidence="2 3">
    <name type="scientific">Frischella perrara</name>
    <dbReference type="NCBI Taxonomy" id="1267021"/>
    <lineage>
        <taxon>Bacteria</taxon>
        <taxon>Pseudomonadati</taxon>
        <taxon>Pseudomonadota</taxon>
        <taxon>Gammaproteobacteria</taxon>
        <taxon>Orbales</taxon>
        <taxon>Orbaceae</taxon>
        <taxon>Frischella</taxon>
    </lineage>
</organism>
<dbReference type="Pfam" id="PF22479">
    <property type="entry name" value="Pam3_gp18"/>
    <property type="match status" value="1"/>
</dbReference>
<sequence length="108" mass="12621">MYIIPITSDDILVQSFSLYDINLRLTLRYNSVLRGYQFDLFDINKNQYITRNKGLAVGSPSLIEFNLPFVLVLYDKSGKGINSISKDDFNNRMQLLIMIKEEYRASIW</sequence>
<dbReference type="InterPro" id="IPR054252">
    <property type="entry name" value="Pam3_gp18"/>
</dbReference>
<gene>
    <name evidence="2" type="ORF">FPB0191_01135</name>
</gene>
<dbReference type="Proteomes" id="UP000030901">
    <property type="component" value="Chromosome"/>
</dbReference>
<name>A0A0A7S0A4_FRIPE</name>
<protein>
    <recommendedName>
        <fullName evidence="1">Cyanophage baseplate Pam3 plug gp18 domain-containing protein</fullName>
    </recommendedName>
</protein>